<organism evidence="1 2">
    <name type="scientific">Lasiosphaeria miniovina</name>
    <dbReference type="NCBI Taxonomy" id="1954250"/>
    <lineage>
        <taxon>Eukaryota</taxon>
        <taxon>Fungi</taxon>
        <taxon>Dikarya</taxon>
        <taxon>Ascomycota</taxon>
        <taxon>Pezizomycotina</taxon>
        <taxon>Sordariomycetes</taxon>
        <taxon>Sordariomycetidae</taxon>
        <taxon>Sordariales</taxon>
        <taxon>Lasiosphaeriaceae</taxon>
        <taxon>Lasiosphaeria</taxon>
    </lineage>
</organism>
<name>A0AA40B704_9PEZI</name>
<evidence type="ECO:0000313" key="1">
    <source>
        <dbReference type="EMBL" id="KAK0728860.1"/>
    </source>
</evidence>
<accession>A0AA40B704</accession>
<comment type="caution">
    <text evidence="1">The sequence shown here is derived from an EMBL/GenBank/DDBJ whole genome shotgun (WGS) entry which is preliminary data.</text>
</comment>
<reference evidence="1" key="1">
    <citation type="submission" date="2023-06" db="EMBL/GenBank/DDBJ databases">
        <title>Genome-scale phylogeny and comparative genomics of the fungal order Sordariales.</title>
        <authorList>
            <consortium name="Lawrence Berkeley National Laboratory"/>
            <person name="Hensen N."/>
            <person name="Bonometti L."/>
            <person name="Westerberg I."/>
            <person name="Brannstrom I.O."/>
            <person name="Guillou S."/>
            <person name="Cros-Aarteil S."/>
            <person name="Calhoun S."/>
            <person name="Haridas S."/>
            <person name="Kuo A."/>
            <person name="Mondo S."/>
            <person name="Pangilinan J."/>
            <person name="Riley R."/>
            <person name="LaButti K."/>
            <person name="Andreopoulos B."/>
            <person name="Lipzen A."/>
            <person name="Chen C."/>
            <person name="Yanf M."/>
            <person name="Daum C."/>
            <person name="Ng V."/>
            <person name="Clum A."/>
            <person name="Steindorff A."/>
            <person name="Ohm R."/>
            <person name="Martin F."/>
            <person name="Silar P."/>
            <person name="Natvig D."/>
            <person name="Lalanne C."/>
            <person name="Gautier V."/>
            <person name="Ament-velasquez S.L."/>
            <person name="Kruys A."/>
            <person name="Hutchinson M.I."/>
            <person name="Powell A.J."/>
            <person name="Barry K."/>
            <person name="Miller A.N."/>
            <person name="Grigoriev I.V."/>
            <person name="Debuchy R."/>
            <person name="Gladieux P."/>
            <person name="Thoren M.H."/>
            <person name="Johannesson H."/>
        </authorList>
    </citation>
    <scope>NUCLEOTIDE SEQUENCE</scope>
    <source>
        <strain evidence="1">SMH2392-1A</strain>
    </source>
</reference>
<sequence length="303" mass="33237">MSGETHSQASLLADFKKLSKQVYVQESDKATSPTTGLDEPSPSDPTTVILYSWGDALPKHVAKYAHGYRHLYPHARMVLVFSPILKALTQGLETRARNMEPVIDAIYPDRDEKTTERVLVHAMSNTGGINLAATLYAYHQRTGGVFPHQLLVLDSTPGSSSFFANIGRWSRAMALGAAGWLPWPFVVTQALAATFLAGLHFYGWALGISSTAAYSTSAVNDTTLSDVGARRLYLYSKADDIIHWEDIEVHAAQAREKGFGVEAELFEGTPHVGHMRKHAQQYWDAIAREWMDSAAATGSASEQ</sequence>
<evidence type="ECO:0000313" key="2">
    <source>
        <dbReference type="Proteomes" id="UP001172101"/>
    </source>
</evidence>
<dbReference type="GeneID" id="85320251"/>
<dbReference type="EMBL" id="JAUIRO010000002">
    <property type="protein sequence ID" value="KAK0728860.1"/>
    <property type="molecule type" value="Genomic_DNA"/>
</dbReference>
<dbReference type="Proteomes" id="UP001172101">
    <property type="component" value="Unassembled WGS sequence"/>
</dbReference>
<dbReference type="InterPro" id="IPR008547">
    <property type="entry name" value="DUF829_TMEM53"/>
</dbReference>
<protein>
    <recommendedName>
        <fullName evidence="3">Indole-diterpene biosynthesis protein PaxU</fullName>
    </recommendedName>
</protein>
<dbReference type="PANTHER" id="PTHR12265:SF14">
    <property type="entry name" value="INDOLE-DITERPENE BIOSYNTHESIS PROTEIN PAXU"/>
    <property type="match status" value="1"/>
</dbReference>
<dbReference type="SUPFAM" id="SSF53474">
    <property type="entry name" value="alpha/beta-Hydrolases"/>
    <property type="match status" value="1"/>
</dbReference>
<dbReference type="RefSeq" id="XP_060301715.1">
    <property type="nucleotide sequence ID" value="XM_060436981.1"/>
</dbReference>
<dbReference type="PANTHER" id="PTHR12265">
    <property type="entry name" value="TRANSMEMBRANE PROTEIN 53"/>
    <property type="match status" value="1"/>
</dbReference>
<evidence type="ECO:0008006" key="3">
    <source>
        <dbReference type="Google" id="ProtNLM"/>
    </source>
</evidence>
<gene>
    <name evidence="1" type="ORF">B0T26DRAFT_638004</name>
</gene>
<dbReference type="InterPro" id="IPR029058">
    <property type="entry name" value="AB_hydrolase_fold"/>
</dbReference>
<dbReference type="AlphaFoldDB" id="A0AA40B704"/>
<keyword evidence="2" id="KW-1185">Reference proteome</keyword>
<proteinExistence type="predicted"/>
<dbReference type="Pfam" id="PF05705">
    <property type="entry name" value="DUF829"/>
    <property type="match status" value="1"/>
</dbReference>